<evidence type="ECO:0000256" key="4">
    <source>
        <dbReference type="ARBA" id="ARBA00022842"/>
    </source>
</evidence>
<evidence type="ECO:0000256" key="3">
    <source>
        <dbReference type="ARBA" id="ARBA00022723"/>
    </source>
</evidence>
<name>A0A8B8PNS9_9MYRT</name>
<dbReference type="OrthoDB" id="1523883at2759"/>
<dbReference type="InterPro" id="IPR029063">
    <property type="entry name" value="SAM-dependent_MTases_sf"/>
</dbReference>
<dbReference type="InterPro" id="IPR005299">
    <property type="entry name" value="MeTrfase_7"/>
</dbReference>
<organism evidence="5 6">
    <name type="scientific">Rhodamnia argentea</name>
    <dbReference type="NCBI Taxonomy" id="178133"/>
    <lineage>
        <taxon>Eukaryota</taxon>
        <taxon>Viridiplantae</taxon>
        <taxon>Streptophyta</taxon>
        <taxon>Embryophyta</taxon>
        <taxon>Tracheophyta</taxon>
        <taxon>Spermatophyta</taxon>
        <taxon>Magnoliopsida</taxon>
        <taxon>eudicotyledons</taxon>
        <taxon>Gunneridae</taxon>
        <taxon>Pentapetalae</taxon>
        <taxon>rosids</taxon>
        <taxon>malvids</taxon>
        <taxon>Myrtales</taxon>
        <taxon>Myrtaceae</taxon>
        <taxon>Myrtoideae</taxon>
        <taxon>Myrteae</taxon>
        <taxon>Australasian group</taxon>
        <taxon>Rhodamnia</taxon>
    </lineage>
</organism>
<dbReference type="AlphaFoldDB" id="A0A8B8PNS9"/>
<keyword evidence="3" id="KW-0479">Metal-binding</keyword>
<dbReference type="GeneID" id="115744690"/>
<proteinExistence type="predicted"/>
<dbReference type="KEGG" id="rarg:115744690"/>
<dbReference type="PANTHER" id="PTHR31009">
    <property type="entry name" value="S-ADENOSYL-L-METHIONINE:CARBOXYL METHYLTRANSFERASE FAMILY PROTEIN"/>
    <property type="match status" value="1"/>
</dbReference>
<dbReference type="Pfam" id="PF03492">
    <property type="entry name" value="Methyltransf_7"/>
    <property type="match status" value="1"/>
</dbReference>
<evidence type="ECO:0000256" key="1">
    <source>
        <dbReference type="ARBA" id="ARBA00022603"/>
    </source>
</evidence>
<accession>A0A8B8PNS9</accession>
<dbReference type="RefSeq" id="XP_030535873.1">
    <property type="nucleotide sequence ID" value="XM_030680013.2"/>
</dbReference>
<keyword evidence="5" id="KW-1185">Reference proteome</keyword>
<dbReference type="GO" id="GO:0008168">
    <property type="term" value="F:methyltransferase activity"/>
    <property type="evidence" value="ECO:0007669"/>
    <property type="project" value="UniProtKB-KW"/>
</dbReference>
<keyword evidence="2" id="KW-0808">Transferase</keyword>
<keyword evidence="4" id="KW-0460">Magnesium</keyword>
<dbReference type="Gene3D" id="1.10.1200.270">
    <property type="entry name" value="Methyltransferase, alpha-helical capping domain"/>
    <property type="match status" value="1"/>
</dbReference>
<dbReference type="InterPro" id="IPR042086">
    <property type="entry name" value="MeTrfase_capping"/>
</dbReference>
<evidence type="ECO:0000313" key="6">
    <source>
        <dbReference type="RefSeq" id="XP_030535873.1"/>
    </source>
</evidence>
<sequence>METELILSMNGGCGEETYAENYKIQTAYLSRTMPVLHAALLDFSTKKLPATVTIADLGCSSGPNTLLAISESMSIIHDRCRQFGRSPLQFLVFLNDLPSKDFNMVFKSLPKFQERMREENGQGFGPCCIAGVPGSFYGRLFSSTSLHWLSQVPLELSNRSNKALVNEGKIYISRTSPPGVAEAYLDQSRRDFSSIRAFEMSTLLRIQPLLILELLNAPAEINRA</sequence>
<dbReference type="SUPFAM" id="SSF53335">
    <property type="entry name" value="S-adenosyl-L-methionine-dependent methyltransferases"/>
    <property type="match status" value="1"/>
</dbReference>
<dbReference type="GO" id="GO:0046872">
    <property type="term" value="F:metal ion binding"/>
    <property type="evidence" value="ECO:0007669"/>
    <property type="project" value="UniProtKB-KW"/>
</dbReference>
<evidence type="ECO:0000256" key="2">
    <source>
        <dbReference type="ARBA" id="ARBA00022679"/>
    </source>
</evidence>
<dbReference type="Gene3D" id="3.40.50.150">
    <property type="entry name" value="Vaccinia Virus protein VP39"/>
    <property type="match status" value="1"/>
</dbReference>
<evidence type="ECO:0000313" key="5">
    <source>
        <dbReference type="Proteomes" id="UP000827889"/>
    </source>
</evidence>
<reference evidence="6" key="1">
    <citation type="submission" date="2025-08" db="UniProtKB">
        <authorList>
            <consortium name="RefSeq"/>
        </authorList>
    </citation>
    <scope>IDENTIFICATION</scope>
    <source>
        <tissue evidence="6">Leaf</tissue>
    </source>
</reference>
<dbReference type="GO" id="GO:0032259">
    <property type="term" value="P:methylation"/>
    <property type="evidence" value="ECO:0007669"/>
    <property type="project" value="UniProtKB-KW"/>
</dbReference>
<keyword evidence="1 6" id="KW-0489">Methyltransferase</keyword>
<protein>
    <submittedName>
        <fullName evidence="6">Probable methyltransferase TCM_000168</fullName>
    </submittedName>
</protein>
<gene>
    <name evidence="6" type="primary">LOC115744690</name>
</gene>
<dbReference type="Proteomes" id="UP000827889">
    <property type="component" value="Chromosome 8"/>
</dbReference>